<feature type="region of interest" description="Disordered" evidence="10">
    <location>
        <begin position="102"/>
        <end position="132"/>
    </location>
</feature>
<keyword evidence="14" id="KW-1185">Reference proteome</keyword>
<dbReference type="EMBL" id="JH767584">
    <property type="protein sequence ID" value="EON66984.1"/>
    <property type="molecule type" value="Genomic_DNA"/>
</dbReference>
<evidence type="ECO:0000256" key="3">
    <source>
        <dbReference type="ARBA" id="ARBA00022679"/>
    </source>
</evidence>
<dbReference type="OMA" id="WHVYEES"/>
<dbReference type="Pfam" id="PF13880">
    <property type="entry name" value="Acetyltransf_13"/>
    <property type="match status" value="1"/>
</dbReference>
<evidence type="ECO:0000256" key="6">
    <source>
        <dbReference type="ARBA" id="ARBA00022833"/>
    </source>
</evidence>
<comment type="subcellular location">
    <subcellularLocation>
        <location evidence="1">Nucleus</location>
    </subcellularLocation>
</comment>
<keyword evidence="6" id="KW-0862">Zinc</keyword>
<evidence type="ECO:0000256" key="10">
    <source>
        <dbReference type="SAM" id="MobiDB-lite"/>
    </source>
</evidence>
<comment type="similarity">
    <text evidence="2">Belongs to the acetyltransferase family. ECO subfamily.</text>
</comment>
<dbReference type="AlphaFoldDB" id="R7YYW3"/>
<organism evidence="13 14">
    <name type="scientific">Coniosporium apollinis (strain CBS 100218)</name>
    <name type="common">Rock-inhabiting black yeast</name>
    <dbReference type="NCBI Taxonomy" id="1168221"/>
    <lineage>
        <taxon>Eukaryota</taxon>
        <taxon>Fungi</taxon>
        <taxon>Dikarya</taxon>
        <taxon>Ascomycota</taxon>
        <taxon>Pezizomycotina</taxon>
        <taxon>Dothideomycetes</taxon>
        <taxon>Dothideomycetes incertae sedis</taxon>
        <taxon>Coniosporium</taxon>
    </lineage>
</organism>
<dbReference type="HOGENOM" id="CLU_039183_2_2_1"/>
<feature type="compositionally biased region" description="Basic and acidic residues" evidence="10">
    <location>
        <begin position="13"/>
        <end position="38"/>
    </location>
</feature>
<evidence type="ECO:0000259" key="12">
    <source>
        <dbReference type="Pfam" id="PF13880"/>
    </source>
</evidence>
<evidence type="ECO:0000259" key="11">
    <source>
        <dbReference type="Pfam" id="PF13878"/>
    </source>
</evidence>
<name>R7YYW3_CONA1</name>
<evidence type="ECO:0000256" key="5">
    <source>
        <dbReference type="ARBA" id="ARBA00022771"/>
    </source>
</evidence>
<feature type="domain" description="N-acetyltransferase ESCO acetyl-transferase" evidence="12">
    <location>
        <begin position="331"/>
        <end position="399"/>
    </location>
</feature>
<dbReference type="GO" id="GO:0000785">
    <property type="term" value="C:chromatin"/>
    <property type="evidence" value="ECO:0007669"/>
    <property type="project" value="TreeGrafter"/>
</dbReference>
<feature type="region of interest" description="Disordered" evidence="10">
    <location>
        <begin position="243"/>
        <end position="268"/>
    </location>
</feature>
<reference evidence="14" key="1">
    <citation type="submission" date="2012-06" db="EMBL/GenBank/DDBJ databases">
        <title>The genome sequence of Coniosporium apollinis CBS 100218.</title>
        <authorList>
            <consortium name="The Broad Institute Genome Sequencing Platform"/>
            <person name="Cuomo C."/>
            <person name="Gorbushina A."/>
            <person name="Noack S."/>
            <person name="Walker B."/>
            <person name="Young S.K."/>
            <person name="Zeng Q."/>
            <person name="Gargeya S."/>
            <person name="Fitzgerald M."/>
            <person name="Haas B."/>
            <person name="Abouelleil A."/>
            <person name="Alvarado L."/>
            <person name="Arachchi H.M."/>
            <person name="Berlin A.M."/>
            <person name="Chapman S.B."/>
            <person name="Goldberg J."/>
            <person name="Griggs A."/>
            <person name="Gujja S."/>
            <person name="Hansen M."/>
            <person name="Howarth C."/>
            <person name="Imamovic A."/>
            <person name="Larimer J."/>
            <person name="McCowan C."/>
            <person name="Montmayeur A."/>
            <person name="Murphy C."/>
            <person name="Neiman D."/>
            <person name="Pearson M."/>
            <person name="Priest M."/>
            <person name="Roberts A."/>
            <person name="Saif S."/>
            <person name="Shea T."/>
            <person name="Sisk P."/>
            <person name="Sykes S."/>
            <person name="Wortman J."/>
            <person name="Nusbaum C."/>
            <person name="Birren B."/>
        </authorList>
    </citation>
    <scope>NUCLEOTIDE SEQUENCE [LARGE SCALE GENOMIC DNA]</scope>
    <source>
        <strain evidence="14">CBS 100218</strain>
    </source>
</reference>
<evidence type="ECO:0000256" key="9">
    <source>
        <dbReference type="ARBA" id="ARBA00023315"/>
    </source>
</evidence>
<evidence type="ECO:0000256" key="2">
    <source>
        <dbReference type="ARBA" id="ARBA00005816"/>
    </source>
</evidence>
<dbReference type="STRING" id="1168221.R7YYW3"/>
<dbReference type="GeneID" id="19903411"/>
<feature type="region of interest" description="Disordered" evidence="10">
    <location>
        <begin position="65"/>
        <end position="90"/>
    </location>
</feature>
<gene>
    <name evidence="13" type="ORF">W97_06100</name>
</gene>
<protein>
    <recommendedName>
        <fullName evidence="15">N-acetyltransferase domain-containing protein</fullName>
    </recommendedName>
</protein>
<feature type="region of interest" description="Disordered" evidence="10">
    <location>
        <begin position="1"/>
        <end position="41"/>
    </location>
</feature>
<evidence type="ECO:0000256" key="4">
    <source>
        <dbReference type="ARBA" id="ARBA00022723"/>
    </source>
</evidence>
<feature type="compositionally biased region" description="Low complexity" evidence="10">
    <location>
        <begin position="73"/>
        <end position="86"/>
    </location>
</feature>
<dbReference type="GO" id="GO:0008270">
    <property type="term" value="F:zinc ion binding"/>
    <property type="evidence" value="ECO:0007669"/>
    <property type="project" value="UniProtKB-KW"/>
</dbReference>
<keyword evidence="5" id="KW-0863">Zinc-finger</keyword>
<dbReference type="InterPro" id="IPR028009">
    <property type="entry name" value="ESCO_Acetyltransf_dom"/>
</dbReference>
<dbReference type="OrthoDB" id="428854at2759"/>
<dbReference type="GO" id="GO:0005634">
    <property type="term" value="C:nucleus"/>
    <property type="evidence" value="ECO:0007669"/>
    <property type="project" value="UniProtKB-SubCell"/>
</dbReference>
<keyword evidence="4" id="KW-0479">Metal-binding</keyword>
<feature type="domain" description="N-acetyltransferase ESCO zinc-finger" evidence="11">
    <location>
        <begin position="137"/>
        <end position="174"/>
    </location>
</feature>
<evidence type="ECO:0008006" key="15">
    <source>
        <dbReference type="Google" id="ProtNLM"/>
    </source>
</evidence>
<sequence length="401" mass="43705">MRTYSRLRAFTTRSDEPPTKRRRLDSTRTDATPERDAAETEDAYLAAIDSTSIVSSSPLRKQPALFSDDAACTSTPPSSPPQLRLSPLPPKRKSVFALSKRSTLKSKPNARPLSERSDNVLKTPPGKELKKRRRLTQMQIDLGGDIRKACKTCGMEYIPSNNEDAALHRKFHAMNVGGVDIGKAFDDPLTTEKVWAGDSGSFVVVVDRKHTLAKRNKAKKVLELVNTELSAVGVEDEKLWSRVSVPCPQPSSGEGGSTSGSSTSRQDNTSKAARFKVFLYIQGRKCVGLCLAERISEAHRVEEPNEPNASAAVIGATAQSSSISASTGIDPAMVGISRIWTSNSHRQKGIAARLLDCAAGSFLYGAKIPKDEVAFSQPTESGAKLARRWFGKEFGWHVYVD</sequence>
<evidence type="ECO:0000256" key="1">
    <source>
        <dbReference type="ARBA" id="ARBA00004123"/>
    </source>
</evidence>
<dbReference type="PANTHER" id="PTHR45884">
    <property type="entry name" value="N-ACETYLTRANSFERASE ECO"/>
    <property type="match status" value="1"/>
</dbReference>
<dbReference type="RefSeq" id="XP_007782301.1">
    <property type="nucleotide sequence ID" value="XM_007784111.1"/>
</dbReference>
<keyword evidence="9" id="KW-0012">Acyltransferase</keyword>
<keyword evidence="3" id="KW-0808">Transferase</keyword>
<keyword evidence="7" id="KW-0539">Nucleus</keyword>
<accession>R7YYW3</accession>
<dbReference type="GO" id="GO:0007064">
    <property type="term" value="P:mitotic sister chromatid cohesion"/>
    <property type="evidence" value="ECO:0007669"/>
    <property type="project" value="TreeGrafter"/>
</dbReference>
<dbReference type="Proteomes" id="UP000016924">
    <property type="component" value="Unassembled WGS sequence"/>
</dbReference>
<evidence type="ECO:0000256" key="8">
    <source>
        <dbReference type="ARBA" id="ARBA00023306"/>
    </source>
</evidence>
<evidence type="ECO:0000313" key="13">
    <source>
        <dbReference type="EMBL" id="EON66984.1"/>
    </source>
</evidence>
<keyword evidence="8" id="KW-0131">Cell cycle</keyword>
<dbReference type="eggNOG" id="KOG3014">
    <property type="taxonomic scope" value="Eukaryota"/>
</dbReference>
<proteinExistence type="inferred from homology"/>
<dbReference type="PANTHER" id="PTHR45884:SF2">
    <property type="entry name" value="N-ACETYLTRANSFERASE ECO"/>
    <property type="match status" value="1"/>
</dbReference>
<dbReference type="InterPro" id="IPR028005">
    <property type="entry name" value="AcTrfase_ESCO_Znf_dom"/>
</dbReference>
<evidence type="ECO:0000256" key="7">
    <source>
        <dbReference type="ARBA" id="ARBA00023242"/>
    </source>
</evidence>
<evidence type="ECO:0000313" key="14">
    <source>
        <dbReference type="Proteomes" id="UP000016924"/>
    </source>
</evidence>
<dbReference type="GO" id="GO:0061733">
    <property type="term" value="F:protein-lysine-acetyltransferase activity"/>
    <property type="evidence" value="ECO:0007669"/>
    <property type="project" value="TreeGrafter"/>
</dbReference>
<dbReference type="Pfam" id="PF13878">
    <property type="entry name" value="zf-C2H2_3"/>
    <property type="match status" value="1"/>
</dbReference>